<evidence type="ECO:0000256" key="1">
    <source>
        <dbReference type="SAM" id="MobiDB-lite"/>
    </source>
</evidence>
<feature type="compositionally biased region" description="Pro residues" evidence="1">
    <location>
        <begin position="58"/>
        <end position="76"/>
    </location>
</feature>
<dbReference type="RefSeq" id="WP_250742145.1">
    <property type="nucleotide sequence ID" value="NZ_JASJUS010000006.1"/>
</dbReference>
<gene>
    <name evidence="3" type="ORF">QNN03_09010</name>
</gene>
<sequence>MTAEHSGIDALMAALTDEPLPADADAATRAEHHAATADLAVLREQLGIIGHALSDPSAPAPAARPVPEPAPRPARPLRPTRRRMFRVALGSLAVAAAASMVAGLGWLVTQSGMSGDADNGGDSSAAAKGQADMESGGTLFGSPRYLACAYLVAEGQVTAAGPAGNDPELVRVEVKATEVYVPEPAYAKSVKGKPLTYVIDKNTAPGLRTGDEVLIGVPEKGASPDMWLVGEKEIAPERDRINRSLSGAADLKCS</sequence>
<reference evidence="3 4" key="1">
    <citation type="submission" date="2023-05" db="EMBL/GenBank/DDBJ databases">
        <title>Streptomyces fuscus sp. nov., a brown-black pigment producing actinomyces isolated from dry sand of Sea duck farm.</title>
        <authorList>
            <person name="Xie J."/>
            <person name="Shen N."/>
        </authorList>
    </citation>
    <scope>NUCLEOTIDE SEQUENCE [LARGE SCALE GENOMIC DNA]</scope>
    <source>
        <strain evidence="3 4">GXMU-J15</strain>
    </source>
</reference>
<keyword evidence="2" id="KW-0812">Transmembrane</keyword>
<accession>A0ABT7IWZ1</accession>
<evidence type="ECO:0000256" key="2">
    <source>
        <dbReference type="SAM" id="Phobius"/>
    </source>
</evidence>
<feature type="region of interest" description="Disordered" evidence="1">
    <location>
        <begin position="54"/>
        <end position="78"/>
    </location>
</feature>
<evidence type="ECO:0000313" key="4">
    <source>
        <dbReference type="Proteomes" id="UP001241926"/>
    </source>
</evidence>
<keyword evidence="4" id="KW-1185">Reference proteome</keyword>
<evidence type="ECO:0000313" key="3">
    <source>
        <dbReference type="EMBL" id="MDL2076574.1"/>
    </source>
</evidence>
<proteinExistence type="predicted"/>
<comment type="caution">
    <text evidence="3">The sequence shown here is derived from an EMBL/GenBank/DDBJ whole genome shotgun (WGS) entry which is preliminary data.</text>
</comment>
<feature type="transmembrane region" description="Helical" evidence="2">
    <location>
        <begin position="87"/>
        <end position="108"/>
    </location>
</feature>
<organism evidence="3 4">
    <name type="scientific">Streptomyces fuscus</name>
    <dbReference type="NCBI Taxonomy" id="3048495"/>
    <lineage>
        <taxon>Bacteria</taxon>
        <taxon>Bacillati</taxon>
        <taxon>Actinomycetota</taxon>
        <taxon>Actinomycetes</taxon>
        <taxon>Kitasatosporales</taxon>
        <taxon>Streptomycetaceae</taxon>
        <taxon>Streptomyces</taxon>
    </lineage>
</organism>
<name>A0ABT7IWZ1_9ACTN</name>
<dbReference type="Proteomes" id="UP001241926">
    <property type="component" value="Unassembled WGS sequence"/>
</dbReference>
<keyword evidence="2" id="KW-0472">Membrane</keyword>
<keyword evidence="2" id="KW-1133">Transmembrane helix</keyword>
<protein>
    <submittedName>
        <fullName evidence="3">Uncharacterized protein</fullName>
    </submittedName>
</protein>
<dbReference type="EMBL" id="JASJUS010000006">
    <property type="protein sequence ID" value="MDL2076574.1"/>
    <property type="molecule type" value="Genomic_DNA"/>
</dbReference>